<evidence type="ECO:0000313" key="4">
    <source>
        <dbReference type="Proteomes" id="UP001652503"/>
    </source>
</evidence>
<proteinExistence type="predicted"/>
<dbReference type="Pfam" id="PF04752">
    <property type="entry name" value="ChaC"/>
    <property type="match status" value="1"/>
</dbReference>
<evidence type="ECO:0000256" key="1">
    <source>
        <dbReference type="ARBA" id="ARBA00012344"/>
    </source>
</evidence>
<dbReference type="Gene3D" id="3.10.490.10">
    <property type="entry name" value="Gamma-glutamyl cyclotransferase-like"/>
    <property type="match status" value="1"/>
</dbReference>
<sequence>MTFGEDDYERAAREVLASLGGGPIWVFAYGSLLWKPVAAPVEQRLCTAEGWHRSFCIEMRRWRGTPEEPGLMMGLRRGGICAGIAQRFQGEDRHRLMIDLLKREVGGPVGLSSLRQITLASNRGPIRALCFYAEPDEAAATPERSEQEVAEILSRACGPAGSGAEYLFKTVSALQAHGICDPHLWRLQELVAAAISMKAATQCP</sequence>
<dbReference type="Proteomes" id="UP001652503">
    <property type="component" value="Unassembled WGS sequence"/>
</dbReference>
<organism evidence="3 4">
    <name type="scientific">Albidovulum sediminicola</name>
    <dbReference type="NCBI Taxonomy" id="2984331"/>
    <lineage>
        <taxon>Bacteria</taxon>
        <taxon>Pseudomonadati</taxon>
        <taxon>Pseudomonadota</taxon>
        <taxon>Alphaproteobacteria</taxon>
        <taxon>Rhodobacterales</taxon>
        <taxon>Paracoccaceae</taxon>
        <taxon>Albidovulum</taxon>
    </lineage>
</organism>
<evidence type="ECO:0000313" key="3">
    <source>
        <dbReference type="EMBL" id="MCV2864152.1"/>
    </source>
</evidence>
<protein>
    <recommendedName>
        <fullName evidence="1">glutathione-specific gamma-glutamylcyclotransferase</fullName>
        <ecNumber evidence="1">4.3.2.7</ecNumber>
    </recommendedName>
</protein>
<dbReference type="RefSeq" id="WP_263720634.1">
    <property type="nucleotide sequence ID" value="NZ_JAOWLA010000004.1"/>
</dbReference>
<dbReference type="EC" id="4.3.2.7" evidence="1"/>
<dbReference type="InterPro" id="IPR006840">
    <property type="entry name" value="ChaC"/>
</dbReference>
<gene>
    <name evidence="3" type="ORF">OE647_05280</name>
</gene>
<evidence type="ECO:0000256" key="2">
    <source>
        <dbReference type="ARBA" id="ARBA00023239"/>
    </source>
</evidence>
<keyword evidence="2" id="KW-0456">Lyase</keyword>
<accession>A0ABT2YZ37</accession>
<dbReference type="PANTHER" id="PTHR12192">
    <property type="entry name" value="CATION TRANSPORT PROTEIN CHAC-RELATED"/>
    <property type="match status" value="1"/>
</dbReference>
<reference evidence="3 4" key="1">
    <citation type="submission" date="2022-10" db="EMBL/GenBank/DDBJ databases">
        <title>Defluviimonas sp. nov., isolated from ocean surface water.</title>
        <authorList>
            <person name="He W."/>
            <person name="Wang L."/>
            <person name="Zhang D.-F."/>
        </authorList>
    </citation>
    <scope>NUCLEOTIDE SEQUENCE [LARGE SCALE GENOMIC DNA]</scope>
    <source>
        <strain evidence="3 4">WL0075</strain>
    </source>
</reference>
<comment type="caution">
    <text evidence="3">The sequence shown here is derived from an EMBL/GenBank/DDBJ whole genome shotgun (WGS) entry which is preliminary data.</text>
</comment>
<dbReference type="PANTHER" id="PTHR12192:SF2">
    <property type="entry name" value="GLUTATHIONE-SPECIFIC GAMMA-GLUTAMYLCYCLOTRANSFERASE 2"/>
    <property type="match status" value="1"/>
</dbReference>
<dbReference type="EMBL" id="JAOWLA010000004">
    <property type="protein sequence ID" value="MCV2864152.1"/>
    <property type="molecule type" value="Genomic_DNA"/>
</dbReference>
<name>A0ABT2YZ37_9RHOB</name>
<keyword evidence="4" id="KW-1185">Reference proteome</keyword>